<dbReference type="Proteomes" id="UP000190683">
    <property type="component" value="Unassembled WGS sequence"/>
</dbReference>
<proteinExistence type="inferred from homology"/>
<dbReference type="InterPro" id="IPR043132">
    <property type="entry name" value="BCAT-like_C"/>
</dbReference>
<dbReference type="Gene3D" id="3.30.470.10">
    <property type="match status" value="1"/>
</dbReference>
<evidence type="ECO:0000313" key="2">
    <source>
        <dbReference type="EMBL" id="OOS24539.1"/>
    </source>
</evidence>
<dbReference type="InterPro" id="IPR050571">
    <property type="entry name" value="Class-IV_PLP-Dep_Aminotrnsfr"/>
</dbReference>
<evidence type="ECO:0000313" key="3">
    <source>
        <dbReference type="Proteomes" id="UP000190683"/>
    </source>
</evidence>
<dbReference type="InterPro" id="IPR001544">
    <property type="entry name" value="Aminotrans_IV"/>
</dbReference>
<keyword evidence="3" id="KW-1185">Reference proteome</keyword>
<comment type="similarity">
    <text evidence="1">Belongs to the class-IV pyridoxal-phosphate-dependent aminotransferase family.</text>
</comment>
<sequence length="281" mass="30642">MAQYYCYQQDGALVLSDARMDERAFAYGDGFFSTIGVCDGQMVCAPFHAERILTGLSALRLSASVDELMMALTQLAKQMREGILKIIITRPKQSVRGYGFVGMAAAQAYIKAMPSPVYQGVRFKDGIPVQPVMARQMVLMQGQLSHRSPWLSGLKLIGCPEQVLIHAELLERQQLDDSITDGLVSNVHGQWVCATMGNIFYQLDGCWYTPPVDISGVAGVMRAALMASTVLGKVHERVLQTADLPLISGLITTNAVRGITPITNLCGRPLTDDWDAAGFIP</sequence>
<dbReference type="PANTHER" id="PTHR42743">
    <property type="entry name" value="AMINO-ACID AMINOTRANSFERASE"/>
    <property type="match status" value="1"/>
</dbReference>
<dbReference type="InterPro" id="IPR036038">
    <property type="entry name" value="Aminotransferase-like"/>
</dbReference>
<dbReference type="Pfam" id="PF01063">
    <property type="entry name" value="Aminotran_4"/>
    <property type="match status" value="1"/>
</dbReference>
<gene>
    <name evidence="2" type="ORF">B0681_06985</name>
</gene>
<dbReference type="GO" id="GO:0046394">
    <property type="term" value="P:carboxylic acid biosynthetic process"/>
    <property type="evidence" value="ECO:0007669"/>
    <property type="project" value="UniProtKB-ARBA"/>
</dbReference>
<dbReference type="AlphaFoldDB" id="A0A1T0CQN5"/>
<organism evidence="2 3">
    <name type="scientific">Moraxella porci DSM 25326</name>
    <dbReference type="NCBI Taxonomy" id="573983"/>
    <lineage>
        <taxon>Bacteria</taxon>
        <taxon>Pseudomonadati</taxon>
        <taxon>Pseudomonadota</taxon>
        <taxon>Gammaproteobacteria</taxon>
        <taxon>Moraxellales</taxon>
        <taxon>Moraxellaceae</taxon>
        <taxon>Moraxella</taxon>
    </lineage>
</organism>
<reference evidence="2 3" key="1">
    <citation type="submission" date="2017-02" db="EMBL/GenBank/DDBJ databases">
        <title>Draft genome sequence of Moraxella porci CCUG 54912T type strain.</title>
        <authorList>
            <person name="Salva-Serra F."/>
            <person name="Engstrom-Jakobsson H."/>
            <person name="Thorell K."/>
            <person name="Jaen-Luchoro D."/>
            <person name="Gonzales-Siles L."/>
            <person name="Karlsson R."/>
            <person name="Yazdan S."/>
            <person name="Boulund F."/>
            <person name="Johnning A."/>
            <person name="Engstrand L."/>
            <person name="Kristiansson E."/>
            <person name="Moore E."/>
        </authorList>
    </citation>
    <scope>NUCLEOTIDE SEQUENCE [LARGE SCALE GENOMIC DNA]</scope>
    <source>
        <strain evidence="2 3">CCUG 54912</strain>
    </source>
</reference>
<dbReference type="STRING" id="573983.B0681_06985"/>
<dbReference type="PANTHER" id="PTHR42743:SF13">
    <property type="entry name" value="P-LOOP CONTAINING NUCLEOSIDE TRIPHOSPHATE HYDROLASE PROTEIN"/>
    <property type="match status" value="1"/>
</dbReference>
<dbReference type="Gene3D" id="3.20.10.10">
    <property type="entry name" value="D-amino Acid Aminotransferase, subunit A, domain 2"/>
    <property type="match status" value="1"/>
</dbReference>
<accession>A0A1T0CQN5</accession>
<dbReference type="GO" id="GO:0016829">
    <property type="term" value="F:lyase activity"/>
    <property type="evidence" value="ECO:0007669"/>
    <property type="project" value="UniProtKB-KW"/>
</dbReference>
<dbReference type="EMBL" id="MUYV01000008">
    <property type="protein sequence ID" value="OOS24539.1"/>
    <property type="molecule type" value="Genomic_DNA"/>
</dbReference>
<protein>
    <submittedName>
        <fullName evidence="2">Aminodeoxychorismate lyase</fullName>
    </submittedName>
</protein>
<comment type="caution">
    <text evidence="2">The sequence shown here is derived from an EMBL/GenBank/DDBJ whole genome shotgun (WGS) entry which is preliminary data.</text>
</comment>
<name>A0A1T0CQN5_9GAMM</name>
<dbReference type="RefSeq" id="WP_078318036.1">
    <property type="nucleotide sequence ID" value="NZ_MUYV01000008.1"/>
</dbReference>
<keyword evidence="2" id="KW-0456">Lyase</keyword>
<dbReference type="SUPFAM" id="SSF56752">
    <property type="entry name" value="D-aminoacid aminotransferase-like PLP-dependent enzymes"/>
    <property type="match status" value="1"/>
</dbReference>
<dbReference type="InterPro" id="IPR043131">
    <property type="entry name" value="BCAT-like_N"/>
</dbReference>
<evidence type="ECO:0000256" key="1">
    <source>
        <dbReference type="ARBA" id="ARBA00009320"/>
    </source>
</evidence>